<dbReference type="AlphaFoldDB" id="A0A914YGF5"/>
<name>A0A914YGF5_9BILA</name>
<dbReference type="Proteomes" id="UP000887577">
    <property type="component" value="Unplaced"/>
</dbReference>
<proteinExistence type="predicted"/>
<accession>A0A914YGF5</accession>
<dbReference type="WBParaSite" id="PSU_v2.g17863.t1">
    <property type="protein sequence ID" value="PSU_v2.g17863.t1"/>
    <property type="gene ID" value="PSU_v2.g17863"/>
</dbReference>
<reference evidence="2" key="1">
    <citation type="submission" date="2022-11" db="UniProtKB">
        <authorList>
            <consortium name="WormBaseParasite"/>
        </authorList>
    </citation>
    <scope>IDENTIFICATION</scope>
</reference>
<keyword evidence="1" id="KW-1185">Reference proteome</keyword>
<sequence>MVSDENAFSGYRTIYEIPAQHIRLFAPWIFDENMPLVEVYKSVLNSSDQKLLRDALNENRDDRRMMKLFDASIKILCEDRKSQDVLQKYLESK</sequence>
<protein>
    <submittedName>
        <fullName evidence="2">Uncharacterized protein</fullName>
    </submittedName>
</protein>
<evidence type="ECO:0000313" key="2">
    <source>
        <dbReference type="WBParaSite" id="PSU_v2.g17863.t1"/>
    </source>
</evidence>
<evidence type="ECO:0000313" key="1">
    <source>
        <dbReference type="Proteomes" id="UP000887577"/>
    </source>
</evidence>
<organism evidence="1 2">
    <name type="scientific">Panagrolaimus superbus</name>
    <dbReference type="NCBI Taxonomy" id="310955"/>
    <lineage>
        <taxon>Eukaryota</taxon>
        <taxon>Metazoa</taxon>
        <taxon>Ecdysozoa</taxon>
        <taxon>Nematoda</taxon>
        <taxon>Chromadorea</taxon>
        <taxon>Rhabditida</taxon>
        <taxon>Tylenchina</taxon>
        <taxon>Panagrolaimomorpha</taxon>
        <taxon>Panagrolaimoidea</taxon>
        <taxon>Panagrolaimidae</taxon>
        <taxon>Panagrolaimus</taxon>
    </lineage>
</organism>